<dbReference type="Gene3D" id="1.20.210.10">
    <property type="entry name" value="Cytochrome c oxidase-like, subunit I domain"/>
    <property type="match status" value="1"/>
</dbReference>
<sequence>MSLAYRFFLAGILFAIAGMSLGTYMGSTHDFTFAPVHAHINLVGWTTFFLFGLYYRGDEISAGSMLGEAHFVCALLGGVFLPVGIVGAVTGNASLDLAIIPGTLLTLASMVLFLAVVARAWSRQRSDTRTRFAKAI</sequence>
<evidence type="ECO:0000313" key="3">
    <source>
        <dbReference type="Proteomes" id="UP000773614"/>
    </source>
</evidence>
<evidence type="ECO:0000313" key="2">
    <source>
        <dbReference type="EMBL" id="MYZ48794.1"/>
    </source>
</evidence>
<dbReference type="OrthoDB" id="9808748at2"/>
<dbReference type="SUPFAM" id="SSF81442">
    <property type="entry name" value="Cytochrome c oxidase subunit I-like"/>
    <property type="match status" value="1"/>
</dbReference>
<reference evidence="2" key="1">
    <citation type="submission" date="2019-03" db="EMBL/GenBank/DDBJ databases">
        <title>Afifella sp. nov., isolated from activated sludge.</title>
        <authorList>
            <person name="Li Q."/>
            <person name="Liu Y."/>
        </authorList>
    </citation>
    <scope>NUCLEOTIDE SEQUENCE</scope>
    <source>
        <strain evidence="2">L72</strain>
    </source>
</reference>
<feature type="transmembrane region" description="Helical" evidence="1">
    <location>
        <begin position="7"/>
        <end position="26"/>
    </location>
</feature>
<comment type="caution">
    <text evidence="2">The sequence shown here is derived from an EMBL/GenBank/DDBJ whole genome shotgun (WGS) entry which is preliminary data.</text>
</comment>
<dbReference type="EMBL" id="SPKJ01000049">
    <property type="protein sequence ID" value="MYZ48794.1"/>
    <property type="molecule type" value="Genomic_DNA"/>
</dbReference>
<evidence type="ECO:0000256" key="1">
    <source>
        <dbReference type="SAM" id="Phobius"/>
    </source>
</evidence>
<dbReference type="AlphaFoldDB" id="A0A964T6M3"/>
<accession>A0A964T6M3</accession>
<proteinExistence type="predicted"/>
<dbReference type="RefSeq" id="WP_161141141.1">
    <property type="nucleotide sequence ID" value="NZ_SPKJ01000049.1"/>
</dbReference>
<protein>
    <submittedName>
        <fullName evidence="2">Uncharacterized protein</fullName>
    </submittedName>
</protein>
<keyword evidence="1" id="KW-1133">Transmembrane helix</keyword>
<keyword evidence="1" id="KW-0812">Transmembrane</keyword>
<feature type="transmembrane region" description="Helical" evidence="1">
    <location>
        <begin position="38"/>
        <end position="57"/>
    </location>
</feature>
<keyword evidence="1" id="KW-0472">Membrane</keyword>
<feature type="transmembrane region" description="Helical" evidence="1">
    <location>
        <begin position="97"/>
        <end position="121"/>
    </location>
</feature>
<keyword evidence="3" id="KW-1185">Reference proteome</keyword>
<dbReference type="Proteomes" id="UP000773614">
    <property type="component" value="Unassembled WGS sequence"/>
</dbReference>
<name>A0A964T6M3_9HYPH</name>
<dbReference type="InterPro" id="IPR036927">
    <property type="entry name" value="Cyt_c_oxase-like_su1_sf"/>
</dbReference>
<feature type="transmembrane region" description="Helical" evidence="1">
    <location>
        <begin position="69"/>
        <end position="91"/>
    </location>
</feature>
<gene>
    <name evidence="2" type="ORF">E4O86_13845</name>
</gene>
<organism evidence="2 3">
    <name type="scientific">Propylenella binzhouense</name>
    <dbReference type="NCBI Taxonomy" id="2555902"/>
    <lineage>
        <taxon>Bacteria</taxon>
        <taxon>Pseudomonadati</taxon>
        <taxon>Pseudomonadota</taxon>
        <taxon>Alphaproteobacteria</taxon>
        <taxon>Hyphomicrobiales</taxon>
        <taxon>Propylenellaceae</taxon>
        <taxon>Propylenella</taxon>
    </lineage>
</organism>